<dbReference type="PANTHER" id="PTHR11557:SF0">
    <property type="entry name" value="PORPHOBILINOGEN DEAMINASE"/>
    <property type="match status" value="1"/>
</dbReference>
<comment type="similarity">
    <text evidence="2">Belongs to the HMBS family.</text>
</comment>
<dbReference type="EMBL" id="VSWD01000006">
    <property type="protein sequence ID" value="KAK3100687.1"/>
    <property type="molecule type" value="Genomic_DNA"/>
</dbReference>
<evidence type="ECO:0000259" key="6">
    <source>
        <dbReference type="Pfam" id="PF01379"/>
    </source>
</evidence>
<dbReference type="PRINTS" id="PR00151">
    <property type="entry name" value="PORPHBDMNASE"/>
</dbReference>
<comment type="caution">
    <text evidence="7">The sequence shown here is derived from an EMBL/GenBank/DDBJ whole genome shotgun (WGS) entry which is preliminary data.</text>
</comment>
<dbReference type="PANTHER" id="PTHR11557">
    <property type="entry name" value="PORPHOBILINOGEN DEAMINASE"/>
    <property type="match status" value="1"/>
</dbReference>
<proteinExistence type="inferred from homology"/>
<dbReference type="Proteomes" id="UP001186944">
    <property type="component" value="Unassembled WGS sequence"/>
</dbReference>
<evidence type="ECO:0000256" key="2">
    <source>
        <dbReference type="ARBA" id="ARBA00005638"/>
    </source>
</evidence>
<dbReference type="PIRSF" id="PIRSF001438">
    <property type="entry name" value="4pyrrol_synth_OHMeBilane_synth"/>
    <property type="match status" value="1"/>
</dbReference>
<protein>
    <recommendedName>
        <fullName evidence="3">hydroxymethylbilane synthase</fullName>
        <ecNumber evidence="3">2.5.1.61</ecNumber>
    </recommendedName>
</protein>
<dbReference type="GO" id="GO:0004418">
    <property type="term" value="F:hydroxymethylbilane synthase activity"/>
    <property type="evidence" value="ECO:0007669"/>
    <property type="project" value="UniProtKB-EC"/>
</dbReference>
<dbReference type="InterPro" id="IPR000860">
    <property type="entry name" value="HemC"/>
</dbReference>
<dbReference type="SUPFAM" id="SSF53850">
    <property type="entry name" value="Periplasmic binding protein-like II"/>
    <property type="match status" value="1"/>
</dbReference>
<dbReference type="NCBIfam" id="TIGR00212">
    <property type="entry name" value="hemC"/>
    <property type="match status" value="1"/>
</dbReference>
<comment type="cofactor">
    <cofactor evidence="1">
        <name>dipyrromethane</name>
        <dbReference type="ChEBI" id="CHEBI:60342"/>
    </cofactor>
</comment>
<dbReference type="AlphaFoldDB" id="A0AA89C5V7"/>
<evidence type="ECO:0000256" key="3">
    <source>
        <dbReference type="ARBA" id="ARBA00012655"/>
    </source>
</evidence>
<keyword evidence="4" id="KW-0808">Transferase</keyword>
<evidence type="ECO:0000256" key="1">
    <source>
        <dbReference type="ARBA" id="ARBA00001916"/>
    </source>
</evidence>
<accession>A0AA89C5V7</accession>
<name>A0AA89C5V7_PINIB</name>
<evidence type="ECO:0000256" key="5">
    <source>
        <dbReference type="ARBA" id="ARBA00023244"/>
    </source>
</evidence>
<dbReference type="Pfam" id="PF01379">
    <property type="entry name" value="Porphobil_deam"/>
    <property type="match status" value="1"/>
</dbReference>
<feature type="domain" description="Porphobilinogen deaminase N-terminal" evidence="6">
    <location>
        <begin position="11"/>
        <end position="219"/>
    </location>
</feature>
<keyword evidence="8" id="KW-1185">Reference proteome</keyword>
<gene>
    <name evidence="7" type="ORF">FSP39_023813</name>
</gene>
<dbReference type="FunFam" id="3.40.190.10:FF:000005">
    <property type="entry name" value="Porphobilinogen deaminase"/>
    <property type="match status" value="1"/>
</dbReference>
<dbReference type="GO" id="GO:0006783">
    <property type="term" value="P:heme biosynthetic process"/>
    <property type="evidence" value="ECO:0007669"/>
    <property type="project" value="TreeGrafter"/>
</dbReference>
<dbReference type="InterPro" id="IPR022417">
    <property type="entry name" value="Porphobilin_deaminase_N"/>
</dbReference>
<evidence type="ECO:0000313" key="7">
    <source>
        <dbReference type="EMBL" id="KAK3100687.1"/>
    </source>
</evidence>
<dbReference type="EC" id="2.5.1.61" evidence="3"/>
<reference evidence="7" key="1">
    <citation type="submission" date="2019-08" db="EMBL/GenBank/DDBJ databases">
        <title>The improved chromosome-level genome for the pearl oyster Pinctada fucata martensii using PacBio sequencing and Hi-C.</title>
        <authorList>
            <person name="Zheng Z."/>
        </authorList>
    </citation>
    <scope>NUCLEOTIDE SEQUENCE</scope>
    <source>
        <strain evidence="7">ZZ-2019</strain>
        <tissue evidence="7">Adductor muscle</tissue>
    </source>
</reference>
<evidence type="ECO:0000313" key="8">
    <source>
        <dbReference type="Proteomes" id="UP001186944"/>
    </source>
</evidence>
<evidence type="ECO:0000256" key="4">
    <source>
        <dbReference type="ARBA" id="ARBA00022679"/>
    </source>
</evidence>
<dbReference type="Gene3D" id="3.40.190.10">
    <property type="entry name" value="Periplasmic binding protein-like II"/>
    <property type="match status" value="2"/>
</dbReference>
<organism evidence="7 8">
    <name type="scientific">Pinctada imbricata</name>
    <name type="common">Atlantic pearl-oyster</name>
    <name type="synonym">Pinctada martensii</name>
    <dbReference type="NCBI Taxonomy" id="66713"/>
    <lineage>
        <taxon>Eukaryota</taxon>
        <taxon>Metazoa</taxon>
        <taxon>Spiralia</taxon>
        <taxon>Lophotrochozoa</taxon>
        <taxon>Mollusca</taxon>
        <taxon>Bivalvia</taxon>
        <taxon>Autobranchia</taxon>
        <taxon>Pteriomorphia</taxon>
        <taxon>Pterioida</taxon>
        <taxon>Pterioidea</taxon>
        <taxon>Pteriidae</taxon>
        <taxon>Pinctada</taxon>
    </lineage>
</organism>
<dbReference type="GO" id="GO:0005737">
    <property type="term" value="C:cytoplasm"/>
    <property type="evidence" value="ECO:0007669"/>
    <property type="project" value="TreeGrafter"/>
</dbReference>
<sequence length="261" mass="29010">MCECPVRSRTVKVGSGSTELAKIHTSLIVSALKESHPDVEFEVVTTDSLQDKLSKASNLQTVPKRKSDLALLLGEVDCVVSSLKDVPIKLHQGLVIGCVFKRESPYDVVVLHPKYNGQSLENLPNGSVIGTSSLRRSAQLSGRYTHLKFETIKGSLNDRFRKLDEDDSYAGLILAEAGLVRMGWQHRISEVRLPRDICMYALCQGAIGVKCREQDSEIINMLQPINDKEAALQCVAERSFFKNGVQNSFCKTLFVLQERCI</sequence>
<keyword evidence="5" id="KW-0627">Porphyrin biosynthesis</keyword>